<dbReference type="PANTHER" id="PTHR13090:SF1">
    <property type="entry name" value="ARGININE-HYDROXYLASE NDUFAF5, MITOCHONDRIAL"/>
    <property type="match status" value="1"/>
</dbReference>
<comment type="similarity">
    <text evidence="8">Belongs to the methyltransferase superfamily.</text>
</comment>
<protein>
    <recommendedName>
        <fullName evidence="3 8">Malonyl-[acyl-carrier protein] O-methyltransferase</fullName>
        <shortName evidence="8">Malonyl-ACP O-methyltransferase</shortName>
        <ecNumber evidence="3 8">2.1.1.197</ecNumber>
    </recommendedName>
    <alternativeName>
        <fullName evidence="8">Biotin synthesis protein BioC</fullName>
    </alternativeName>
</protein>
<dbReference type="Gene3D" id="3.40.50.150">
    <property type="entry name" value="Vaccinia Virus protein VP39"/>
    <property type="match status" value="1"/>
</dbReference>
<dbReference type="RefSeq" id="WP_269876798.1">
    <property type="nucleotide sequence ID" value="NZ_JAPZVM010000002.1"/>
</dbReference>
<dbReference type="SUPFAM" id="SSF53335">
    <property type="entry name" value="S-adenosyl-L-methionine-dependent methyltransferases"/>
    <property type="match status" value="1"/>
</dbReference>
<evidence type="ECO:0000313" key="10">
    <source>
        <dbReference type="EMBL" id="MCZ8371739.1"/>
    </source>
</evidence>
<evidence type="ECO:0000256" key="4">
    <source>
        <dbReference type="ARBA" id="ARBA00022603"/>
    </source>
</evidence>
<keyword evidence="11" id="KW-1185">Reference proteome</keyword>
<keyword evidence="7 8" id="KW-0093">Biotin biosynthesis</keyword>
<evidence type="ECO:0000256" key="2">
    <source>
        <dbReference type="ARBA" id="ARBA00004746"/>
    </source>
</evidence>
<evidence type="ECO:0000256" key="5">
    <source>
        <dbReference type="ARBA" id="ARBA00022679"/>
    </source>
</evidence>
<evidence type="ECO:0000313" key="11">
    <source>
        <dbReference type="Proteomes" id="UP001141933"/>
    </source>
</evidence>
<keyword evidence="5 8" id="KW-0808">Transferase</keyword>
<dbReference type="InterPro" id="IPR029063">
    <property type="entry name" value="SAM-dependent_MTases_sf"/>
</dbReference>
<reference evidence="10" key="1">
    <citation type="submission" date="2022-12" db="EMBL/GenBank/DDBJ databases">
        <title>Phocaeicola acetigenes sp. nov., isolated feces from a healthy human.</title>
        <authorList>
            <person name="Do H."/>
            <person name="Ha Y.B."/>
            <person name="Kim J.-S."/>
            <person name="Suh M.K."/>
            <person name="Kim H.S."/>
            <person name="Lee J.-S."/>
        </authorList>
    </citation>
    <scope>NUCLEOTIDE SEQUENCE</scope>
    <source>
        <strain evidence="10">KGMB11183</strain>
    </source>
</reference>
<dbReference type="Proteomes" id="UP001141933">
    <property type="component" value="Unassembled WGS sequence"/>
</dbReference>
<dbReference type="GO" id="GO:0102130">
    <property type="term" value="F:malonyl-CoA methyltransferase activity"/>
    <property type="evidence" value="ECO:0007669"/>
    <property type="project" value="UniProtKB-EC"/>
</dbReference>
<gene>
    <name evidence="8 10" type="primary">bioC</name>
    <name evidence="10" type="ORF">O6P32_03340</name>
</gene>
<evidence type="ECO:0000256" key="7">
    <source>
        <dbReference type="ARBA" id="ARBA00022756"/>
    </source>
</evidence>
<accession>A0ABT4PFA6</accession>
<dbReference type="EMBL" id="JAPZVM010000002">
    <property type="protein sequence ID" value="MCZ8371739.1"/>
    <property type="molecule type" value="Genomic_DNA"/>
</dbReference>
<keyword evidence="4 8" id="KW-0489">Methyltransferase</keyword>
<name>A0ABT4PFA6_9BACT</name>
<comment type="function">
    <text evidence="8">Converts the free carboxyl group of a malonyl-thioester to its methyl ester by transfer of a methyl group from S-adenosyl-L-methionine (SAM). It allows to synthesize pimeloyl-ACP via the fatty acid synthetic pathway.</text>
</comment>
<evidence type="ECO:0000256" key="6">
    <source>
        <dbReference type="ARBA" id="ARBA00022691"/>
    </source>
</evidence>
<sequence length="251" mass="28675">MDKTLIRKRFARATGSYLQTASVQRTIAERMVDRISVYVPEADQHKILEVGCGTGMFTRMYLQQHSPEQLFLNDICPEVQTCFSDLPEGKVDFLMGDAEKLCFPSNLDMIVSCSAIQWFEHPVAFLSRCARFLKPEGFLAFSTFGKMNMQEIASVSSVSLNYLSLEELKRELEPHYHLVYSHEEVFRLSFESPMAVLKHLKETGVTGIRSGVWTRGKLDAFCMHYSSRYASEGGMVPLTYHPIYIICQLKK</sequence>
<dbReference type="NCBIfam" id="TIGR02072">
    <property type="entry name" value="BioC"/>
    <property type="match status" value="1"/>
</dbReference>
<comment type="pathway">
    <text evidence="2 8">Cofactor biosynthesis; biotin biosynthesis.</text>
</comment>
<comment type="catalytic activity">
    <reaction evidence="1 8">
        <text>malonyl-[ACP] + S-adenosyl-L-methionine = malonyl-[ACP] methyl ester + S-adenosyl-L-homocysteine</text>
        <dbReference type="Rhea" id="RHEA:17105"/>
        <dbReference type="Rhea" id="RHEA-COMP:9623"/>
        <dbReference type="Rhea" id="RHEA-COMP:9954"/>
        <dbReference type="ChEBI" id="CHEBI:57856"/>
        <dbReference type="ChEBI" id="CHEBI:59789"/>
        <dbReference type="ChEBI" id="CHEBI:78449"/>
        <dbReference type="ChEBI" id="CHEBI:78845"/>
        <dbReference type="EC" id="2.1.1.197"/>
    </reaction>
</comment>
<keyword evidence="6 8" id="KW-0949">S-adenosyl-L-methionine</keyword>
<comment type="caution">
    <text evidence="10">The sequence shown here is derived from an EMBL/GenBank/DDBJ whole genome shotgun (WGS) entry which is preliminary data.</text>
</comment>
<evidence type="ECO:0000256" key="1">
    <source>
        <dbReference type="ARBA" id="ARBA00000852"/>
    </source>
</evidence>
<dbReference type="Pfam" id="PF08241">
    <property type="entry name" value="Methyltransf_11"/>
    <property type="match status" value="1"/>
</dbReference>
<dbReference type="EC" id="2.1.1.197" evidence="3 8"/>
<dbReference type="HAMAP" id="MF_00835">
    <property type="entry name" value="BioC"/>
    <property type="match status" value="1"/>
</dbReference>
<dbReference type="InterPro" id="IPR050602">
    <property type="entry name" value="Malonyl-ACP_OMT"/>
</dbReference>
<evidence type="ECO:0000256" key="8">
    <source>
        <dbReference type="HAMAP-Rule" id="MF_00835"/>
    </source>
</evidence>
<evidence type="ECO:0000256" key="3">
    <source>
        <dbReference type="ARBA" id="ARBA00012327"/>
    </source>
</evidence>
<dbReference type="PANTHER" id="PTHR13090">
    <property type="entry name" value="ARGININE-HYDROXYLASE NDUFAF5, MITOCHONDRIAL"/>
    <property type="match status" value="1"/>
</dbReference>
<dbReference type="InterPro" id="IPR013216">
    <property type="entry name" value="Methyltransf_11"/>
</dbReference>
<proteinExistence type="inferred from homology"/>
<dbReference type="CDD" id="cd02440">
    <property type="entry name" value="AdoMet_MTases"/>
    <property type="match status" value="1"/>
</dbReference>
<feature type="domain" description="Methyltransferase type 11" evidence="9">
    <location>
        <begin position="48"/>
        <end position="141"/>
    </location>
</feature>
<dbReference type="GO" id="GO:0032259">
    <property type="term" value="P:methylation"/>
    <property type="evidence" value="ECO:0007669"/>
    <property type="project" value="UniProtKB-KW"/>
</dbReference>
<evidence type="ECO:0000259" key="9">
    <source>
        <dbReference type="Pfam" id="PF08241"/>
    </source>
</evidence>
<organism evidence="10 11">
    <name type="scientific">Phocaeicola acetigenes</name>
    <dbReference type="NCBI Taxonomy" id="3016083"/>
    <lineage>
        <taxon>Bacteria</taxon>
        <taxon>Pseudomonadati</taxon>
        <taxon>Bacteroidota</taxon>
        <taxon>Bacteroidia</taxon>
        <taxon>Bacteroidales</taxon>
        <taxon>Bacteroidaceae</taxon>
        <taxon>Phocaeicola</taxon>
    </lineage>
</organism>
<dbReference type="InterPro" id="IPR011814">
    <property type="entry name" value="BioC"/>
</dbReference>